<dbReference type="Proteomes" id="UP000030739">
    <property type="component" value="Segment"/>
</dbReference>
<evidence type="ECO:0000256" key="1">
    <source>
        <dbReference type="SAM" id="Phobius"/>
    </source>
</evidence>
<keyword evidence="1" id="KW-0472">Membrane</keyword>
<protein>
    <submittedName>
        <fullName evidence="2">Uncharacterized protein</fullName>
    </submittedName>
</protein>
<evidence type="ECO:0000313" key="2">
    <source>
        <dbReference type="EMBL" id="AHY25097.1"/>
    </source>
</evidence>
<proteinExistence type="predicted"/>
<name>A0A0A0Q3G8_9CAUD</name>
<dbReference type="KEGG" id="vg:26638028"/>
<organism evidence="2 3">
    <name type="scientific">Pectobacterium bacteriophage PM2</name>
    <dbReference type="NCBI Taxonomy" id="1429794"/>
    <lineage>
        <taxon>Viruses</taxon>
        <taxon>Duplodnaviria</taxon>
        <taxon>Heunggongvirae</taxon>
        <taxon>Uroviricota</taxon>
        <taxon>Caudoviricetes</taxon>
        <taxon>Pantevenvirales</taxon>
        <taxon>Straboviridae</taxon>
        <taxon>Tevenvirinae</taxon>
        <taxon>Mosugukvirus</taxon>
        <taxon>Mosugukvirus pm2</taxon>
    </lineage>
</organism>
<dbReference type="RefSeq" id="YP_009211556.1">
    <property type="nucleotide sequence ID" value="NC_028940.1"/>
</dbReference>
<keyword evidence="1" id="KW-0812">Transmembrane</keyword>
<gene>
    <name evidence="2" type="ORF">PM2_135</name>
</gene>
<feature type="transmembrane region" description="Helical" evidence="1">
    <location>
        <begin position="41"/>
        <end position="65"/>
    </location>
</feature>
<sequence>MDDDYDKNTVIATIGMILWPIISIFLAVMDAPPVVCFTSIIFGWFIYPFLFLISYGVTELLLSLFDEAKDLKERKRIEFDNFIKSCRK</sequence>
<evidence type="ECO:0000313" key="3">
    <source>
        <dbReference type="Proteomes" id="UP000030739"/>
    </source>
</evidence>
<dbReference type="GeneID" id="26638028"/>
<accession>A0A0A0Q3G8</accession>
<dbReference type="EMBL" id="KF835987">
    <property type="protein sequence ID" value="AHY25097.1"/>
    <property type="molecule type" value="Genomic_DNA"/>
</dbReference>
<reference evidence="2 3" key="1">
    <citation type="journal article" date="2015" name="Plant Pathol. J.">
        <title>Isolation and Genomic Characterization of the T4-Like Bacteriophage PM2 Infecting Pectobacterium carotovorum subsp. carotovorum.</title>
        <authorList>
            <person name="Lim J.A."/>
            <person name="Lee D.H."/>
            <person name="Heu S."/>
        </authorList>
    </citation>
    <scope>NUCLEOTIDE SEQUENCE [LARGE SCALE GENOMIC DNA]</scope>
</reference>
<feature type="transmembrane region" description="Helical" evidence="1">
    <location>
        <begin position="9"/>
        <end position="29"/>
    </location>
</feature>
<keyword evidence="1" id="KW-1133">Transmembrane helix</keyword>
<keyword evidence="3" id="KW-1185">Reference proteome</keyword>